<dbReference type="Proteomes" id="UP000242864">
    <property type="component" value="Chromosome"/>
</dbReference>
<feature type="transmembrane region" description="Helical" evidence="1">
    <location>
        <begin position="46"/>
        <end position="64"/>
    </location>
</feature>
<dbReference type="InterPro" id="IPR005182">
    <property type="entry name" value="YdbS-like_PH"/>
</dbReference>
<dbReference type="PANTHER" id="PTHR34473">
    <property type="entry name" value="UPF0699 TRANSMEMBRANE PROTEIN YDBS"/>
    <property type="match status" value="1"/>
</dbReference>
<proteinExistence type="predicted"/>
<dbReference type="KEGG" id="slz:B5P37_02390"/>
<dbReference type="RefSeq" id="WP_085236725.1">
    <property type="nucleotide sequence ID" value="NZ_CP020773.1"/>
</dbReference>
<gene>
    <name evidence="3" type="ORF">B5P37_02390</name>
</gene>
<evidence type="ECO:0000313" key="3">
    <source>
        <dbReference type="EMBL" id="ARJ50244.1"/>
    </source>
</evidence>
<keyword evidence="4" id="KW-1185">Reference proteome</keyword>
<evidence type="ECO:0000256" key="1">
    <source>
        <dbReference type="SAM" id="Phobius"/>
    </source>
</evidence>
<keyword evidence="1" id="KW-0472">Membrane</keyword>
<dbReference type="EMBL" id="CP020773">
    <property type="protein sequence ID" value="ARJ50244.1"/>
    <property type="molecule type" value="Genomic_DNA"/>
</dbReference>
<evidence type="ECO:0000313" key="4">
    <source>
        <dbReference type="Proteomes" id="UP000242864"/>
    </source>
</evidence>
<protein>
    <recommendedName>
        <fullName evidence="2">YdbS-like PH domain-containing protein</fullName>
    </recommendedName>
</protein>
<name>A0AAC9RS49_9STAP</name>
<dbReference type="AlphaFoldDB" id="A0AAC9RS49"/>
<organism evidence="3 4">
    <name type="scientific">Staphylococcus lutrae</name>
    <dbReference type="NCBI Taxonomy" id="155085"/>
    <lineage>
        <taxon>Bacteria</taxon>
        <taxon>Bacillati</taxon>
        <taxon>Bacillota</taxon>
        <taxon>Bacilli</taxon>
        <taxon>Bacillales</taxon>
        <taxon>Staphylococcaceae</taxon>
        <taxon>Staphylococcus</taxon>
    </lineage>
</organism>
<accession>A0AAC9RS49</accession>
<dbReference type="Pfam" id="PF03703">
    <property type="entry name" value="bPH_2"/>
    <property type="match status" value="1"/>
</dbReference>
<feature type="transmembrane region" description="Helical" evidence="1">
    <location>
        <begin position="20"/>
        <end position="40"/>
    </location>
</feature>
<keyword evidence="1" id="KW-1133">Transmembrane helix</keyword>
<reference evidence="3 4" key="1">
    <citation type="submission" date="2017-04" db="EMBL/GenBank/DDBJ databases">
        <authorList>
            <person name="Veseli I.A."/>
            <person name="Tang C."/>
            <person name="Pombert J.-F."/>
        </authorList>
    </citation>
    <scope>NUCLEOTIDE SEQUENCE [LARGE SCALE GENOMIC DNA]</scope>
    <source>
        <strain evidence="3 4">ATCC 700373</strain>
    </source>
</reference>
<feature type="domain" description="YdbS-like PH" evidence="2">
    <location>
        <begin position="70"/>
        <end position="145"/>
    </location>
</feature>
<dbReference type="PANTHER" id="PTHR34473:SF2">
    <property type="entry name" value="UPF0699 TRANSMEMBRANE PROTEIN YDBT"/>
    <property type="match status" value="1"/>
</dbReference>
<sequence length="157" mass="18909">MHSTFQRSPKATYAYLKQVYFLKLLFILAVLSVFTIVWLYFEWPMYGVYFMIGIAVIVVLYCFIHPMLIYHFYHYCVTTHVIEIKKNWWFNKHDVIKIERIQYVERKTGLLMRRHRLSRLICFTAGHNIAFPVLFEEEVQYIESHCLEQIKGGDSDV</sequence>
<evidence type="ECO:0000259" key="2">
    <source>
        <dbReference type="Pfam" id="PF03703"/>
    </source>
</evidence>
<keyword evidence="1" id="KW-0812">Transmembrane</keyword>